<comment type="domain">
    <text evidence="8">The N-terminal domain determines nucleotide recognition and specific binding, while the C-terminal domain determines the specific binding to the target protein.</text>
</comment>
<dbReference type="GO" id="GO:0005737">
    <property type="term" value="C:cytoplasm"/>
    <property type="evidence" value="ECO:0007669"/>
    <property type="project" value="UniProtKB-SubCell"/>
</dbReference>
<proteinExistence type="inferred from homology"/>
<dbReference type="InterPro" id="IPR029044">
    <property type="entry name" value="Nucleotide-diphossugar_trans"/>
</dbReference>
<keyword evidence="11" id="KW-1185">Reference proteome</keyword>
<comment type="similarity">
    <text evidence="8">Belongs to the MobA family.</text>
</comment>
<dbReference type="Pfam" id="PF12804">
    <property type="entry name" value="NTP_transf_3"/>
    <property type="match status" value="1"/>
</dbReference>
<evidence type="ECO:0000256" key="2">
    <source>
        <dbReference type="ARBA" id="ARBA00022679"/>
    </source>
</evidence>
<feature type="binding site" evidence="8">
    <location>
        <position position="119"/>
    </location>
    <ligand>
        <name>Mg(2+)</name>
        <dbReference type="ChEBI" id="CHEBI:18420"/>
    </ligand>
</feature>
<keyword evidence="7 8" id="KW-0501">Molybdenum cofactor biosynthesis</keyword>
<comment type="function">
    <text evidence="8">Transfers a GMP moiety from GTP to Mo-molybdopterin (Mo-MPT) cofactor (Moco or molybdenum cofactor) to form Mo-molybdopterin guanine dinucleotide (Mo-MGD) cofactor.</text>
</comment>
<dbReference type="HOGENOM" id="CLU_055597_3_2_11"/>
<protein>
    <recommendedName>
        <fullName evidence="8">Probable molybdenum cofactor guanylyltransferase</fullName>
        <shortName evidence="8">MoCo guanylyltransferase</shortName>
        <ecNumber evidence="8">2.7.7.77</ecNumber>
    </recommendedName>
    <alternativeName>
        <fullName evidence="8">GTP:molybdopterin guanylyltransferase</fullName>
    </alternativeName>
    <alternativeName>
        <fullName evidence="8">Mo-MPT guanylyltransferase</fullName>
    </alternativeName>
    <alternativeName>
        <fullName evidence="8">Molybdopterin guanylyltransferase</fullName>
    </alternativeName>
    <alternativeName>
        <fullName evidence="8">Molybdopterin-guanine dinucleotide synthase</fullName>
        <shortName evidence="8">MGD synthase</shortName>
    </alternativeName>
</protein>
<dbReference type="CDD" id="cd02503">
    <property type="entry name" value="MobA"/>
    <property type="match status" value="1"/>
</dbReference>
<dbReference type="InterPro" id="IPR013482">
    <property type="entry name" value="Molybde_CF_guanTrfase"/>
</dbReference>
<dbReference type="HAMAP" id="MF_00316">
    <property type="entry name" value="MobA"/>
    <property type="match status" value="1"/>
</dbReference>
<dbReference type="OrthoDB" id="9788394at2"/>
<evidence type="ECO:0000256" key="6">
    <source>
        <dbReference type="ARBA" id="ARBA00023134"/>
    </source>
</evidence>
<dbReference type="EMBL" id="CP001958">
    <property type="protein sequence ID" value="ADG98223.1"/>
    <property type="molecule type" value="Genomic_DNA"/>
</dbReference>
<feature type="binding site" evidence="8">
    <location>
        <position position="119"/>
    </location>
    <ligand>
        <name>GTP</name>
        <dbReference type="ChEBI" id="CHEBI:37565"/>
    </ligand>
</feature>
<dbReference type="PANTHER" id="PTHR19136:SF81">
    <property type="entry name" value="MOLYBDENUM COFACTOR GUANYLYLTRANSFERASE"/>
    <property type="match status" value="1"/>
</dbReference>
<dbReference type="EC" id="2.7.7.77" evidence="8"/>
<evidence type="ECO:0000256" key="5">
    <source>
        <dbReference type="ARBA" id="ARBA00022842"/>
    </source>
</evidence>
<feature type="domain" description="MobA-like NTP transferase" evidence="9">
    <location>
        <begin position="27"/>
        <end position="183"/>
    </location>
</feature>
<comment type="catalytic activity">
    <reaction evidence="8">
        <text>Mo-molybdopterin + GTP + H(+) = Mo-molybdopterin guanine dinucleotide + diphosphate</text>
        <dbReference type="Rhea" id="RHEA:34243"/>
        <dbReference type="ChEBI" id="CHEBI:15378"/>
        <dbReference type="ChEBI" id="CHEBI:33019"/>
        <dbReference type="ChEBI" id="CHEBI:37565"/>
        <dbReference type="ChEBI" id="CHEBI:71302"/>
        <dbReference type="ChEBI" id="CHEBI:71310"/>
        <dbReference type="EC" id="2.7.7.77"/>
    </reaction>
</comment>
<evidence type="ECO:0000256" key="7">
    <source>
        <dbReference type="ARBA" id="ARBA00023150"/>
    </source>
</evidence>
<evidence type="ECO:0000313" key="11">
    <source>
        <dbReference type="Proteomes" id="UP000002247"/>
    </source>
</evidence>
<dbReference type="GO" id="GO:0006777">
    <property type="term" value="P:Mo-molybdopterin cofactor biosynthetic process"/>
    <property type="evidence" value="ECO:0007669"/>
    <property type="project" value="UniProtKB-KW"/>
</dbReference>
<name>D6Z8E3_SEGRD</name>
<reference evidence="10 11" key="1">
    <citation type="journal article" date="2010" name="Stand. Genomic Sci.">
        <title>Complete genome sequence of Segniliparus rotundus type strain (CDC 1076).</title>
        <authorList>
            <person name="Sikorski J."/>
            <person name="Lapidus A."/>
            <person name="Copeland A."/>
            <person name="Misra M."/>
            <person name="Glavina Del Rio T."/>
            <person name="Nolan M."/>
            <person name="Lucas S."/>
            <person name="Chen F."/>
            <person name="Tice H."/>
            <person name="Cheng J.F."/>
            <person name="Jando M."/>
            <person name="Schneider S."/>
            <person name="Bruce D."/>
            <person name="Goodwin L."/>
            <person name="Pitluck S."/>
            <person name="Liolios K."/>
            <person name="Mikhailova N."/>
            <person name="Pati A."/>
            <person name="Ivanova N."/>
            <person name="Mavromatis K."/>
            <person name="Chen A."/>
            <person name="Palaniappan K."/>
            <person name="Chertkov O."/>
            <person name="Land M."/>
            <person name="Hauser L."/>
            <person name="Chang Y.J."/>
            <person name="Jeffries C.D."/>
            <person name="Brettin T."/>
            <person name="Detter J.C."/>
            <person name="Han C."/>
            <person name="Rohde M."/>
            <person name="Goker M."/>
            <person name="Bristow J."/>
            <person name="Eisen J.A."/>
            <person name="Markowitz V."/>
            <person name="Hugenholtz P."/>
            <person name="Kyrpides N.C."/>
            <person name="Klenk H.P."/>
        </authorList>
    </citation>
    <scope>NUCLEOTIDE SEQUENCE [LARGE SCALE GENOMIC DNA]</scope>
    <source>
        <strain evidence="11">ATCC BAA-972 / CDC 1076 / CIP 108378 / DSM 44985 / JCM 13578</strain>
    </source>
</reference>
<organism evidence="10 11">
    <name type="scientific">Segniliparus rotundus (strain ATCC BAA-972 / CDC 1076 / CIP 108378 / DSM 44985 / JCM 13578)</name>
    <dbReference type="NCBI Taxonomy" id="640132"/>
    <lineage>
        <taxon>Bacteria</taxon>
        <taxon>Bacillati</taxon>
        <taxon>Actinomycetota</taxon>
        <taxon>Actinomycetes</taxon>
        <taxon>Mycobacteriales</taxon>
        <taxon>Segniliparaceae</taxon>
        <taxon>Segniliparus</taxon>
    </lineage>
</organism>
<accession>D6Z8E3</accession>
<dbReference type="Proteomes" id="UP000002247">
    <property type="component" value="Chromosome"/>
</dbReference>
<keyword evidence="4 8" id="KW-0547">Nucleotide-binding</keyword>
<keyword evidence="1 8" id="KW-0963">Cytoplasm</keyword>
<dbReference type="GO" id="GO:0005525">
    <property type="term" value="F:GTP binding"/>
    <property type="evidence" value="ECO:0007669"/>
    <property type="project" value="UniProtKB-UniRule"/>
</dbReference>
<dbReference type="AlphaFoldDB" id="D6Z8E3"/>
<dbReference type="InterPro" id="IPR025877">
    <property type="entry name" value="MobA-like_NTP_Trfase"/>
</dbReference>
<feature type="binding site" evidence="8">
    <location>
        <position position="42"/>
    </location>
    <ligand>
        <name>GTP</name>
        <dbReference type="ChEBI" id="CHEBI:37565"/>
    </ligand>
</feature>
<dbReference type="KEGG" id="srt:Srot_1763"/>
<keyword evidence="3 8" id="KW-0479">Metal-binding</keyword>
<dbReference type="PANTHER" id="PTHR19136">
    <property type="entry name" value="MOLYBDENUM COFACTOR GUANYLYLTRANSFERASE"/>
    <property type="match status" value="1"/>
</dbReference>
<evidence type="ECO:0000256" key="4">
    <source>
        <dbReference type="ARBA" id="ARBA00022741"/>
    </source>
</evidence>
<comment type="cofactor">
    <cofactor evidence="8">
        <name>Mg(2+)</name>
        <dbReference type="ChEBI" id="CHEBI:18420"/>
    </cofactor>
</comment>
<evidence type="ECO:0000256" key="3">
    <source>
        <dbReference type="ARBA" id="ARBA00022723"/>
    </source>
</evidence>
<dbReference type="GO" id="GO:0061603">
    <property type="term" value="F:molybdenum cofactor guanylyltransferase activity"/>
    <property type="evidence" value="ECO:0007669"/>
    <property type="project" value="UniProtKB-EC"/>
</dbReference>
<keyword evidence="5 8" id="KW-0460">Magnesium</keyword>
<evidence type="ECO:0000259" key="9">
    <source>
        <dbReference type="Pfam" id="PF12804"/>
    </source>
</evidence>
<feature type="binding site" evidence="8">
    <location>
        <position position="87"/>
    </location>
    <ligand>
        <name>GTP</name>
        <dbReference type="ChEBI" id="CHEBI:37565"/>
    </ligand>
</feature>
<sequence>MSSPRDSSAFARARAPDSAKAATSTAGIVLAGGESRRMGSDKTQFVLGGKTLLARSCDALRASCQMVFAVLGETTRPVPEGVLVLSDDVAGQGPLRGVATGLAAARGHGAARAAVLSADLPLITAAVVRELLAAFDADPVEAVIAADETRTHPLVGVYSTALAEPATRALDRGERGMMRFLDARDTRKIMVKEPFALSNVNTPQEWDAIARLRSQL</sequence>
<keyword evidence="2 8" id="KW-0808">Transferase</keyword>
<dbReference type="SUPFAM" id="SSF53448">
    <property type="entry name" value="Nucleotide-diphospho-sugar transferases"/>
    <property type="match status" value="1"/>
</dbReference>
<evidence type="ECO:0000256" key="8">
    <source>
        <dbReference type="HAMAP-Rule" id="MF_00316"/>
    </source>
</evidence>
<gene>
    <name evidence="8" type="primary">mobA</name>
    <name evidence="10" type="ordered locus">Srot_1763</name>
</gene>
<keyword evidence="6 8" id="KW-0342">GTP-binding</keyword>
<dbReference type="Gene3D" id="3.90.550.10">
    <property type="entry name" value="Spore Coat Polysaccharide Biosynthesis Protein SpsA, Chain A"/>
    <property type="match status" value="1"/>
</dbReference>
<dbReference type="GO" id="GO:0046872">
    <property type="term" value="F:metal ion binding"/>
    <property type="evidence" value="ECO:0007669"/>
    <property type="project" value="UniProtKB-KW"/>
</dbReference>
<comment type="subcellular location">
    <subcellularLocation>
        <location evidence="8">Cytoplasm</location>
    </subcellularLocation>
</comment>
<feature type="binding site" evidence="8">
    <location>
        <begin position="30"/>
        <end position="32"/>
    </location>
    <ligand>
        <name>GTP</name>
        <dbReference type="ChEBI" id="CHEBI:37565"/>
    </ligand>
</feature>
<evidence type="ECO:0000256" key="1">
    <source>
        <dbReference type="ARBA" id="ARBA00022490"/>
    </source>
</evidence>
<comment type="caution">
    <text evidence="8">Lacks conserved residue(s) required for the propagation of feature annotation.</text>
</comment>
<dbReference type="STRING" id="640132.Srot_1763"/>
<dbReference type="eggNOG" id="COG0746">
    <property type="taxonomic scope" value="Bacteria"/>
</dbReference>
<dbReference type="RefSeq" id="WP_013138676.1">
    <property type="nucleotide sequence ID" value="NC_014168.1"/>
</dbReference>
<evidence type="ECO:0000313" key="10">
    <source>
        <dbReference type="EMBL" id="ADG98223.1"/>
    </source>
</evidence>